<dbReference type="Pfam" id="PF02073">
    <property type="entry name" value="Peptidase_M29"/>
    <property type="match status" value="1"/>
</dbReference>
<evidence type="ECO:0000256" key="7">
    <source>
        <dbReference type="ARBA" id="ARBA00022723"/>
    </source>
</evidence>
<dbReference type="PANTHER" id="PTHR34448:SF1">
    <property type="entry name" value="BLL6088 PROTEIN"/>
    <property type="match status" value="1"/>
</dbReference>
<reference evidence="10 11" key="1">
    <citation type="submission" date="2018-04" db="EMBL/GenBank/DDBJ databases">
        <title>Halococcoides cellulosivorans gen. nov., sp. nov., an extremely halophilic cellulose-utilizing haloarchaeon from hypersaline lakes.</title>
        <authorList>
            <person name="Sorokin D.Y."/>
            <person name="Toshchakov S.V."/>
            <person name="Samarov N.I."/>
            <person name="Korzhenkov A."/>
            <person name="Kublanov I.V."/>
        </authorList>
    </citation>
    <scope>NUCLEOTIDE SEQUENCE [LARGE SCALE GENOMIC DNA]</scope>
    <source>
        <strain evidence="10 11">HArcel1</strain>
    </source>
</reference>
<protein>
    <submittedName>
        <fullName evidence="10">Aminopeptidase</fullName>
    </submittedName>
</protein>
<comment type="cofactor">
    <cofactor evidence="2">
        <name>Mg(2+)</name>
        <dbReference type="ChEBI" id="CHEBI:18420"/>
    </cofactor>
</comment>
<evidence type="ECO:0000256" key="3">
    <source>
        <dbReference type="ARBA" id="ARBA00001947"/>
    </source>
</evidence>
<keyword evidence="6" id="KW-0645">Protease</keyword>
<proteinExistence type="inferred from homology"/>
<name>A0A2R4X1T6_9EURY</name>
<dbReference type="InterPro" id="IPR000787">
    <property type="entry name" value="Peptidase_M29"/>
</dbReference>
<evidence type="ECO:0000313" key="11">
    <source>
        <dbReference type="Proteomes" id="UP000244727"/>
    </source>
</evidence>
<dbReference type="RefSeq" id="WP_108382404.1">
    <property type="nucleotide sequence ID" value="NZ_CP028858.1"/>
</dbReference>
<dbReference type="KEGG" id="harc:HARCEL1_08555"/>
<dbReference type="Gene3D" id="3.40.1830.10">
    <property type="entry name" value="Thermophilic metalloprotease (M29)"/>
    <property type="match status" value="1"/>
</dbReference>
<comment type="cofactor">
    <cofactor evidence="1">
        <name>Co(2+)</name>
        <dbReference type="ChEBI" id="CHEBI:48828"/>
    </cofactor>
</comment>
<evidence type="ECO:0000256" key="1">
    <source>
        <dbReference type="ARBA" id="ARBA00001941"/>
    </source>
</evidence>
<keyword evidence="5 10" id="KW-0031">Aminopeptidase</keyword>
<keyword evidence="7" id="KW-0479">Metal-binding</keyword>
<comment type="similarity">
    <text evidence="4">Belongs to the peptidase M29 family.</text>
</comment>
<dbReference type="GO" id="GO:0046872">
    <property type="term" value="F:metal ion binding"/>
    <property type="evidence" value="ECO:0007669"/>
    <property type="project" value="UniProtKB-KW"/>
</dbReference>
<dbReference type="GeneID" id="36512552"/>
<evidence type="ECO:0000256" key="5">
    <source>
        <dbReference type="ARBA" id="ARBA00022438"/>
    </source>
</evidence>
<evidence type="ECO:0000313" key="10">
    <source>
        <dbReference type="EMBL" id="AWB27757.1"/>
    </source>
</evidence>
<keyword evidence="8" id="KW-0378">Hydrolase</keyword>
<dbReference type="GO" id="GO:0004177">
    <property type="term" value="F:aminopeptidase activity"/>
    <property type="evidence" value="ECO:0007669"/>
    <property type="project" value="UniProtKB-KW"/>
</dbReference>
<dbReference type="SUPFAM" id="SSF144052">
    <property type="entry name" value="Thermophilic metalloprotease-like"/>
    <property type="match status" value="1"/>
</dbReference>
<dbReference type="EMBL" id="CP028858">
    <property type="protein sequence ID" value="AWB27757.1"/>
    <property type="molecule type" value="Genomic_DNA"/>
</dbReference>
<evidence type="ECO:0000256" key="4">
    <source>
        <dbReference type="ARBA" id="ARBA00008236"/>
    </source>
</evidence>
<evidence type="ECO:0000256" key="6">
    <source>
        <dbReference type="ARBA" id="ARBA00022670"/>
    </source>
</evidence>
<keyword evidence="9" id="KW-0482">Metalloprotease</keyword>
<accession>A0A2R4X1T6</accession>
<evidence type="ECO:0000256" key="2">
    <source>
        <dbReference type="ARBA" id="ARBA00001946"/>
    </source>
</evidence>
<dbReference type="PANTHER" id="PTHR34448">
    <property type="entry name" value="AMINOPEPTIDASE"/>
    <property type="match status" value="1"/>
</dbReference>
<dbReference type="GO" id="GO:0008237">
    <property type="term" value="F:metallopeptidase activity"/>
    <property type="evidence" value="ECO:0007669"/>
    <property type="project" value="UniProtKB-KW"/>
</dbReference>
<sequence>MDPRIREHAQIVVDHSVGIEAGDEVVIDAHPVADDLVTALVEACAERGAHPLVIQERLGKRFLRSYLRNFEGAFETPEHVRALYEAMDAYIAIRGGANATETADVDPDRRSAYDRAMQPLLEERLGKQWCLTQYPSDSQAQLAGMSTEAYETFVWDAVQQDWAAVHERQEQLVDVLEAGDEVHLQVGEETDLRLSITDNPAQNDSGEHNLPGGEVFTAPIPDSVEGRVHFDKPLYHQGREVTDVRLEFEDGEVVEHSAGKNESVLTEVLETDPGARRIGELGIGTNRDIDRFTYNMLFDEKMGETVHLAVGRAYADCVAEANERNDSAVHVDMIADTSEDALIEVDGDVIQRDGTFWYEDGFEG</sequence>
<evidence type="ECO:0000256" key="8">
    <source>
        <dbReference type="ARBA" id="ARBA00022801"/>
    </source>
</evidence>
<keyword evidence="11" id="KW-1185">Reference proteome</keyword>
<comment type="cofactor">
    <cofactor evidence="3">
        <name>Zn(2+)</name>
        <dbReference type="ChEBI" id="CHEBI:29105"/>
    </cofactor>
</comment>
<dbReference type="InterPro" id="IPR035097">
    <property type="entry name" value="M29_N-terminal"/>
</dbReference>
<organism evidence="10 11">
    <name type="scientific">Halococcoides cellulosivorans</name>
    <dbReference type="NCBI Taxonomy" id="1679096"/>
    <lineage>
        <taxon>Archaea</taxon>
        <taxon>Methanobacteriati</taxon>
        <taxon>Methanobacteriota</taxon>
        <taxon>Stenosarchaea group</taxon>
        <taxon>Halobacteria</taxon>
        <taxon>Halobacteriales</taxon>
        <taxon>Haloarculaceae</taxon>
        <taxon>Halococcoides</taxon>
    </lineage>
</organism>
<gene>
    <name evidence="10" type="ORF">HARCEL1_08555</name>
</gene>
<dbReference type="InterPro" id="IPR052170">
    <property type="entry name" value="M29_Exopeptidase"/>
</dbReference>
<evidence type="ECO:0000256" key="9">
    <source>
        <dbReference type="ARBA" id="ARBA00023049"/>
    </source>
</evidence>
<dbReference type="Proteomes" id="UP000244727">
    <property type="component" value="Chromosome"/>
</dbReference>
<dbReference type="GO" id="GO:0006508">
    <property type="term" value="P:proteolysis"/>
    <property type="evidence" value="ECO:0007669"/>
    <property type="project" value="UniProtKB-KW"/>
</dbReference>
<dbReference type="AlphaFoldDB" id="A0A2R4X1T6"/>